<sequence>MALALLPPNETENALQLIKLGAPKRMKKFVQYVQDFWFNKIGVNMWNVNDLNFRTNNACESWHARFARRVITKHPHIWRLIDALCNEEFNFLFRKNQLKGGAHDFKLSRSKNTKMAEQKLAEIKQSYETGCLPLEQHLHLLADFVVGKKKT</sequence>
<evidence type="ECO:0000313" key="2">
    <source>
        <dbReference type="Proteomes" id="UP000676336"/>
    </source>
</evidence>
<dbReference type="EMBL" id="CAJOBI010275925">
    <property type="protein sequence ID" value="CAF5143915.1"/>
    <property type="molecule type" value="Genomic_DNA"/>
</dbReference>
<dbReference type="Proteomes" id="UP000676336">
    <property type="component" value="Unassembled WGS sequence"/>
</dbReference>
<protein>
    <submittedName>
        <fullName evidence="1">Uncharacterized protein</fullName>
    </submittedName>
</protein>
<organism evidence="1 2">
    <name type="scientific">Rotaria magnacalcarata</name>
    <dbReference type="NCBI Taxonomy" id="392030"/>
    <lineage>
        <taxon>Eukaryota</taxon>
        <taxon>Metazoa</taxon>
        <taxon>Spiralia</taxon>
        <taxon>Gnathifera</taxon>
        <taxon>Rotifera</taxon>
        <taxon>Eurotatoria</taxon>
        <taxon>Bdelloidea</taxon>
        <taxon>Philodinida</taxon>
        <taxon>Philodinidae</taxon>
        <taxon>Rotaria</taxon>
    </lineage>
</organism>
<dbReference type="AlphaFoldDB" id="A0A8S3FWL5"/>
<proteinExistence type="predicted"/>
<gene>
    <name evidence="1" type="ORF">SMN809_LOCUS63533</name>
</gene>
<evidence type="ECO:0000313" key="1">
    <source>
        <dbReference type="EMBL" id="CAF5143915.1"/>
    </source>
</evidence>
<name>A0A8S3FWL5_9BILA</name>
<accession>A0A8S3FWL5</accession>
<reference evidence="1" key="1">
    <citation type="submission" date="2021-02" db="EMBL/GenBank/DDBJ databases">
        <authorList>
            <person name="Nowell W R."/>
        </authorList>
    </citation>
    <scope>NUCLEOTIDE SEQUENCE</scope>
</reference>
<comment type="caution">
    <text evidence="1">The sequence shown here is derived from an EMBL/GenBank/DDBJ whole genome shotgun (WGS) entry which is preliminary data.</text>
</comment>